<gene>
    <name evidence="3" type="ORF">H9Q79_17220</name>
</gene>
<accession>A0A7G9GCP2</accession>
<dbReference type="EMBL" id="CP060635">
    <property type="protein sequence ID" value="QNM08574.1"/>
    <property type="molecule type" value="Genomic_DNA"/>
</dbReference>
<proteinExistence type="predicted"/>
<dbReference type="RefSeq" id="WP_249328806.1">
    <property type="nucleotide sequence ID" value="NZ_CP060635.1"/>
</dbReference>
<dbReference type="KEGG" id="whj:H9Q79_17220"/>
<reference evidence="3 4" key="1">
    <citation type="submission" date="2020-08" db="EMBL/GenBank/DDBJ databases">
        <authorList>
            <person name="Liu C."/>
            <person name="Sun Q."/>
        </authorList>
    </citation>
    <scope>NUCLEOTIDE SEQUENCE [LARGE SCALE GENOMIC DNA]</scope>
    <source>
        <strain evidence="3 4">NSJ-29</strain>
    </source>
</reference>
<evidence type="ECO:0000313" key="3">
    <source>
        <dbReference type="EMBL" id="QNM08574.1"/>
    </source>
</evidence>
<evidence type="ECO:0000313" key="4">
    <source>
        <dbReference type="Proteomes" id="UP000515860"/>
    </source>
</evidence>
<keyword evidence="2" id="KW-0472">Membrane</keyword>
<dbReference type="Proteomes" id="UP000515860">
    <property type="component" value="Chromosome"/>
</dbReference>
<feature type="region of interest" description="Disordered" evidence="1">
    <location>
        <begin position="66"/>
        <end position="88"/>
    </location>
</feature>
<evidence type="ECO:0000256" key="2">
    <source>
        <dbReference type="SAM" id="Phobius"/>
    </source>
</evidence>
<protein>
    <submittedName>
        <fullName evidence="3">Uncharacterized protein</fullName>
    </submittedName>
</protein>
<feature type="transmembrane region" description="Helical" evidence="2">
    <location>
        <begin position="37"/>
        <end position="58"/>
    </location>
</feature>
<evidence type="ECO:0000256" key="1">
    <source>
        <dbReference type="SAM" id="MobiDB-lite"/>
    </source>
</evidence>
<keyword evidence="2" id="KW-0812">Transmembrane</keyword>
<organism evidence="3 4">
    <name type="scientific">Wansuia hejianensis</name>
    <dbReference type="NCBI Taxonomy" id="2763667"/>
    <lineage>
        <taxon>Bacteria</taxon>
        <taxon>Bacillati</taxon>
        <taxon>Bacillota</taxon>
        <taxon>Clostridia</taxon>
        <taxon>Lachnospirales</taxon>
        <taxon>Lachnospiraceae</taxon>
        <taxon>Wansuia</taxon>
    </lineage>
</organism>
<keyword evidence="2" id="KW-1133">Transmembrane helix</keyword>
<name>A0A7G9GCP2_9FIRM</name>
<keyword evidence="4" id="KW-1185">Reference proteome</keyword>
<feature type="compositionally biased region" description="Basic and acidic residues" evidence="1">
    <location>
        <begin position="66"/>
        <end position="79"/>
    </location>
</feature>
<sequence length="88" mass="9739">MKKAKRVLALLGVILLVAMYGSTLVFAVIDSPMARGLLMGSVYCTIAVPVLLYAMTLVTKHLKDKNQKLHEEEEKRKDDFADDDNAGD</sequence>
<dbReference type="AlphaFoldDB" id="A0A7G9GCP2"/>